<dbReference type="EMBL" id="JAAOCD010000004">
    <property type="protein sequence ID" value="NHK98882.1"/>
    <property type="molecule type" value="Genomic_DNA"/>
</dbReference>
<comment type="caution">
    <text evidence="2">The sequence shown here is derived from an EMBL/GenBank/DDBJ whole genome shotgun (WGS) entry which is preliminary data.</text>
</comment>
<keyword evidence="1" id="KW-0732">Signal</keyword>
<dbReference type="InterPro" id="IPR047111">
    <property type="entry name" value="YbaP-like"/>
</dbReference>
<evidence type="ECO:0000313" key="2">
    <source>
        <dbReference type="EMBL" id="NHK98882.1"/>
    </source>
</evidence>
<dbReference type="Proteomes" id="UP000802098">
    <property type="component" value="Unassembled WGS sequence"/>
</dbReference>
<dbReference type="InterPro" id="IPR002816">
    <property type="entry name" value="TraB/PrgY/GumN_fam"/>
</dbReference>
<dbReference type="CDD" id="cd14789">
    <property type="entry name" value="Tiki"/>
    <property type="match status" value="1"/>
</dbReference>
<evidence type="ECO:0000256" key="1">
    <source>
        <dbReference type="SAM" id="SignalP"/>
    </source>
</evidence>
<organism evidence="2 3">
    <name type="scientific">Rubrivivax benzoatilyticus</name>
    <dbReference type="NCBI Taxonomy" id="316997"/>
    <lineage>
        <taxon>Bacteria</taxon>
        <taxon>Pseudomonadati</taxon>
        <taxon>Pseudomonadota</taxon>
        <taxon>Betaproteobacteria</taxon>
        <taxon>Burkholderiales</taxon>
        <taxon>Sphaerotilaceae</taxon>
        <taxon>Rubrivivax</taxon>
    </lineage>
</organism>
<dbReference type="Pfam" id="PF01963">
    <property type="entry name" value="TraB_PrgY_gumN"/>
    <property type="match status" value="1"/>
</dbReference>
<dbReference type="PANTHER" id="PTHR40590:SF1">
    <property type="entry name" value="CYTOPLASMIC PROTEIN"/>
    <property type="match status" value="1"/>
</dbReference>
<accession>A0ABX0HV18</accession>
<name>A0ABX0HV18_9BURK</name>
<proteinExistence type="predicted"/>
<feature type="signal peptide" evidence="1">
    <location>
        <begin position="1"/>
        <end position="26"/>
    </location>
</feature>
<keyword evidence="3" id="KW-1185">Reference proteome</keyword>
<evidence type="ECO:0000313" key="3">
    <source>
        <dbReference type="Proteomes" id="UP000802098"/>
    </source>
</evidence>
<dbReference type="PANTHER" id="PTHR40590">
    <property type="entry name" value="CYTOPLASMIC PROTEIN-RELATED"/>
    <property type="match status" value="1"/>
</dbReference>
<reference evidence="2 3" key="1">
    <citation type="submission" date="2020-03" db="EMBL/GenBank/DDBJ databases">
        <title>Rubrivivax benzoatilyticus JA2 (sequenced after 10 years sub-culturing).</title>
        <authorList>
            <person name="Gupta D."/>
            <person name="Chintalapati S."/>
            <person name="Chintalapati V.R."/>
        </authorList>
    </citation>
    <scope>NUCLEOTIDE SEQUENCE [LARGE SCALE GENOMIC DNA]</scope>
    <source>
        <strain evidence="2 3">JA2-Mal</strain>
    </source>
</reference>
<dbReference type="RefSeq" id="WP_009859012.1">
    <property type="nucleotide sequence ID" value="NZ_JAAOCD010000004.1"/>
</dbReference>
<feature type="chain" id="PRO_5046756945" evidence="1">
    <location>
        <begin position="27"/>
        <end position="309"/>
    </location>
</feature>
<protein>
    <submittedName>
        <fullName evidence="2">TraB/GumN family protein</fullName>
    </submittedName>
</protein>
<sequence length="309" mass="33045">MSPLARWRRRIAATLAALWLLPPALAQDCPPPPDPQPAALADRGPLWEIERDGRRSWLYGTLHVGKAGWTTPGPRVAAALEASDLVALELDPEDPGVQRQLMAEALRPTPPLPPALARRLADALRAACLDTRALAPLHPAMQAIVLTLAEARRAGLDPAWGQEGALARSARDRGRPLVALERVEQQLAVLLPRDAAAIAGLVERTLAPLESGRGTAALARLARAWEEADVATLADYERWCDCIADDGDRAAMREMVDARNPGLADGIAALHARGARVFAAVGALHMVGDQGLPRLLAERGFAVRPVPAR</sequence>
<gene>
    <name evidence="2" type="ORF">G7087_10895</name>
</gene>